<organism evidence="2 3">
    <name type="scientific">Mya arenaria</name>
    <name type="common">Soft-shell clam</name>
    <dbReference type="NCBI Taxonomy" id="6604"/>
    <lineage>
        <taxon>Eukaryota</taxon>
        <taxon>Metazoa</taxon>
        <taxon>Spiralia</taxon>
        <taxon>Lophotrochozoa</taxon>
        <taxon>Mollusca</taxon>
        <taxon>Bivalvia</taxon>
        <taxon>Autobranchia</taxon>
        <taxon>Heteroconchia</taxon>
        <taxon>Euheterodonta</taxon>
        <taxon>Imparidentia</taxon>
        <taxon>Neoheterodontei</taxon>
        <taxon>Myida</taxon>
        <taxon>Myoidea</taxon>
        <taxon>Myidae</taxon>
        <taxon>Mya</taxon>
    </lineage>
</organism>
<dbReference type="Proteomes" id="UP001164746">
    <property type="component" value="Chromosome 7"/>
</dbReference>
<feature type="compositionally biased region" description="Acidic residues" evidence="1">
    <location>
        <begin position="38"/>
        <end position="48"/>
    </location>
</feature>
<protein>
    <submittedName>
        <fullName evidence="2">DAP1-like protein</fullName>
    </submittedName>
</protein>
<dbReference type="PANTHER" id="PTHR13177">
    <property type="entry name" value="DEATH-ASSOCIATED PROTEIN 1"/>
    <property type="match status" value="1"/>
</dbReference>
<keyword evidence="3" id="KW-1185">Reference proteome</keyword>
<proteinExistence type="predicted"/>
<evidence type="ECO:0000256" key="1">
    <source>
        <dbReference type="SAM" id="MobiDB-lite"/>
    </source>
</evidence>
<feature type="region of interest" description="Disordered" evidence="1">
    <location>
        <begin position="83"/>
        <end position="108"/>
    </location>
</feature>
<feature type="compositionally biased region" description="Polar residues" evidence="1">
    <location>
        <begin position="93"/>
        <end position="108"/>
    </location>
</feature>
<dbReference type="PANTHER" id="PTHR13177:SF4">
    <property type="entry name" value="GEO09647P1"/>
    <property type="match status" value="1"/>
</dbReference>
<gene>
    <name evidence="2" type="ORF">MAR_035228</name>
</gene>
<evidence type="ECO:0000313" key="2">
    <source>
        <dbReference type="EMBL" id="WAR10152.1"/>
    </source>
</evidence>
<feature type="region of interest" description="Disordered" evidence="1">
    <location>
        <begin position="1"/>
        <end position="56"/>
    </location>
</feature>
<sequence>MADQAEDPNLKAGHAPAVKVGGMRVATHKKPEKPADEKPEEDDAEEYEVPAKVDKHHQQVLISGAVTKGDKDFPEAAVRAIHEKPQPTHVNRPMQSPNTKVQIQQPRK</sequence>
<dbReference type="InterPro" id="IPR024130">
    <property type="entry name" value="DAP1/DAPL1"/>
</dbReference>
<name>A0ABY7EMF0_MYAAR</name>
<dbReference type="EMBL" id="CP111018">
    <property type="protein sequence ID" value="WAR10152.1"/>
    <property type="molecule type" value="Genomic_DNA"/>
</dbReference>
<dbReference type="Pfam" id="PF15228">
    <property type="entry name" value="DAP"/>
    <property type="match status" value="1"/>
</dbReference>
<evidence type="ECO:0000313" key="3">
    <source>
        <dbReference type="Proteomes" id="UP001164746"/>
    </source>
</evidence>
<reference evidence="2" key="1">
    <citation type="submission" date="2022-11" db="EMBL/GenBank/DDBJ databases">
        <title>Centuries of genome instability and evolution in soft-shell clam transmissible cancer (bioRxiv).</title>
        <authorList>
            <person name="Hart S.F.M."/>
            <person name="Yonemitsu M.A."/>
            <person name="Giersch R.M."/>
            <person name="Beal B.F."/>
            <person name="Arriagada G."/>
            <person name="Davis B.W."/>
            <person name="Ostrander E.A."/>
            <person name="Goff S.P."/>
            <person name="Metzger M.J."/>
        </authorList>
    </citation>
    <scope>NUCLEOTIDE SEQUENCE</scope>
    <source>
        <strain evidence="2">MELC-2E11</strain>
        <tissue evidence="2">Siphon/mantle</tissue>
    </source>
</reference>
<accession>A0ABY7EMF0</accession>